<organism evidence="2 3">
    <name type="scientific">Colocasia esculenta</name>
    <name type="common">Wild taro</name>
    <name type="synonym">Arum esculentum</name>
    <dbReference type="NCBI Taxonomy" id="4460"/>
    <lineage>
        <taxon>Eukaryota</taxon>
        <taxon>Viridiplantae</taxon>
        <taxon>Streptophyta</taxon>
        <taxon>Embryophyta</taxon>
        <taxon>Tracheophyta</taxon>
        <taxon>Spermatophyta</taxon>
        <taxon>Magnoliopsida</taxon>
        <taxon>Liliopsida</taxon>
        <taxon>Araceae</taxon>
        <taxon>Aroideae</taxon>
        <taxon>Colocasieae</taxon>
        <taxon>Colocasia</taxon>
    </lineage>
</organism>
<name>A0A843V3N6_COLES</name>
<feature type="compositionally biased region" description="Basic and acidic residues" evidence="1">
    <location>
        <begin position="394"/>
        <end position="415"/>
    </location>
</feature>
<dbReference type="InterPro" id="IPR051205">
    <property type="entry name" value="UbiH/COQ6_monooxygenase"/>
</dbReference>
<gene>
    <name evidence="2" type="ORF">Taro_020863</name>
</gene>
<feature type="compositionally biased region" description="Polar residues" evidence="1">
    <location>
        <begin position="365"/>
        <end position="374"/>
    </location>
</feature>
<feature type="region of interest" description="Disordered" evidence="1">
    <location>
        <begin position="303"/>
        <end position="417"/>
    </location>
</feature>
<evidence type="ECO:0000313" key="2">
    <source>
        <dbReference type="EMBL" id="MQL88314.1"/>
    </source>
</evidence>
<keyword evidence="3" id="KW-1185">Reference proteome</keyword>
<evidence type="ECO:0000313" key="3">
    <source>
        <dbReference type="Proteomes" id="UP000652761"/>
    </source>
</evidence>
<evidence type="ECO:0000256" key="1">
    <source>
        <dbReference type="SAM" id="MobiDB-lite"/>
    </source>
</evidence>
<dbReference type="OrthoDB" id="683240at2759"/>
<comment type="caution">
    <text evidence="2">The sequence shown here is derived from an EMBL/GenBank/DDBJ whole genome shotgun (WGS) entry which is preliminary data.</text>
</comment>
<dbReference type="Gene3D" id="3.50.50.60">
    <property type="entry name" value="FAD/NAD(P)-binding domain"/>
    <property type="match status" value="1"/>
</dbReference>
<dbReference type="InterPro" id="IPR036188">
    <property type="entry name" value="FAD/NAD-bd_sf"/>
</dbReference>
<feature type="region of interest" description="Disordered" evidence="1">
    <location>
        <begin position="1"/>
        <end position="128"/>
    </location>
</feature>
<accession>A0A843V3N6</accession>
<dbReference type="GO" id="GO:0005739">
    <property type="term" value="C:mitochondrion"/>
    <property type="evidence" value="ECO:0007669"/>
    <property type="project" value="TreeGrafter"/>
</dbReference>
<protein>
    <submittedName>
        <fullName evidence="2">Uncharacterized protein</fullName>
    </submittedName>
</protein>
<feature type="compositionally biased region" description="Low complexity" evidence="1">
    <location>
        <begin position="116"/>
        <end position="126"/>
    </location>
</feature>
<dbReference type="PANTHER" id="PTHR43876:SF7">
    <property type="entry name" value="UBIQUINONE BIOSYNTHESIS MONOOXYGENASE COQ6, MITOCHONDRIAL"/>
    <property type="match status" value="1"/>
</dbReference>
<dbReference type="GO" id="GO:0016123">
    <property type="term" value="P:xanthophyll biosynthetic process"/>
    <property type="evidence" value="ECO:0007669"/>
    <property type="project" value="TreeGrafter"/>
</dbReference>
<dbReference type="Proteomes" id="UP000652761">
    <property type="component" value="Unassembled WGS sequence"/>
</dbReference>
<dbReference type="GO" id="GO:0016120">
    <property type="term" value="P:carotene biosynthetic process"/>
    <property type="evidence" value="ECO:0007669"/>
    <property type="project" value="TreeGrafter"/>
</dbReference>
<dbReference type="AlphaFoldDB" id="A0A843V3N6"/>
<dbReference type="EMBL" id="NMUH01001045">
    <property type="protein sequence ID" value="MQL88314.1"/>
    <property type="molecule type" value="Genomic_DNA"/>
</dbReference>
<dbReference type="PANTHER" id="PTHR43876">
    <property type="entry name" value="UBIQUINONE BIOSYNTHESIS MONOOXYGENASE COQ6, MITOCHONDRIAL"/>
    <property type="match status" value="1"/>
</dbReference>
<sequence length="462" mass="49748">MDQRVVSGLPSRGPTSRPLDPPRHDPSISPRPPPQRDPALALPASHDCSLLGAPPARDRAPTPPVPTTHGPSTSPTPVPSPVPLGGLPPMTDTKPESSSVCSSPSQRRVKPPSASPTPTGSTSTATVPILGASPPVTLQLISAHDLHQELEELECLYVLMLTLLKKYEKERKAANVTMMAIVDGFQRAYSVDVGPINLLRAAAFHGAQYIAPLKRSIISYASGATRFTDQTVHIRPRWTRPTQIHGPGLRRGFVNACPGWENNPTVAWHSLRAGRGVRYPSEPAQIEKKKFPSRPPLLLHCKPELPSRQRPCSGEHSLLVSSSFPHSPDSVLGALPPPSPAGASYGQNLSAAEELEQAREEHAPMTSSRGNFSRNLKCEGKPPKARQPPLTQRQEGERQEYPERGPHIETKRGEGHPPPPCCSIQYIALALALAVAAATSVGLTTSLLKETLQLNHGSCRKL</sequence>
<proteinExistence type="predicted"/>
<reference evidence="2" key="1">
    <citation type="submission" date="2017-07" db="EMBL/GenBank/DDBJ databases">
        <title>Taro Niue Genome Assembly and Annotation.</title>
        <authorList>
            <person name="Atibalentja N."/>
            <person name="Keating K."/>
            <person name="Fields C.J."/>
        </authorList>
    </citation>
    <scope>NUCLEOTIDE SEQUENCE</scope>
    <source>
        <strain evidence="2">Niue_2</strain>
        <tissue evidence="2">Leaf</tissue>
    </source>
</reference>